<keyword evidence="1" id="KW-0479">Metal-binding</keyword>
<dbReference type="InterPro" id="IPR002048">
    <property type="entry name" value="EF_hand_dom"/>
</dbReference>
<dbReference type="GO" id="GO:0000287">
    <property type="term" value="F:magnesium ion binding"/>
    <property type="evidence" value="ECO:0007669"/>
    <property type="project" value="TreeGrafter"/>
</dbReference>
<proteinExistence type="predicted"/>
<keyword evidence="4" id="KW-0460">Magnesium</keyword>
<dbReference type="EMBL" id="CAHIKZ030001935">
    <property type="protein sequence ID" value="CAE1277580.1"/>
    <property type="molecule type" value="Genomic_DNA"/>
</dbReference>
<dbReference type="OrthoDB" id="114727at2759"/>
<name>A0A812CS80_ACAPH</name>
<feature type="domain" description="EF-hand" evidence="5">
    <location>
        <begin position="152"/>
        <end position="187"/>
    </location>
</feature>
<dbReference type="PANTHER" id="PTHR45791">
    <property type="entry name" value="CALCIUM AND INTEGRIN BINDING FAMILY MEMBER 2"/>
    <property type="match status" value="1"/>
</dbReference>
<dbReference type="Gene3D" id="1.10.238.10">
    <property type="entry name" value="EF-hand"/>
    <property type="match status" value="2"/>
</dbReference>
<dbReference type="FunFam" id="1.10.238.10:FF:000079">
    <property type="entry name" value="Calcium and integrin-binding family member 2"/>
    <property type="match status" value="1"/>
</dbReference>
<keyword evidence="7" id="KW-1185">Reference proteome</keyword>
<dbReference type="Proteomes" id="UP000597762">
    <property type="component" value="Unassembled WGS sequence"/>
</dbReference>
<evidence type="ECO:0000256" key="3">
    <source>
        <dbReference type="ARBA" id="ARBA00022837"/>
    </source>
</evidence>
<protein>
    <submittedName>
        <fullName evidence="6">CIB1</fullName>
    </submittedName>
</protein>
<feature type="domain" description="EF-hand" evidence="5">
    <location>
        <begin position="100"/>
        <end position="135"/>
    </location>
</feature>
<dbReference type="GO" id="GO:0005509">
    <property type="term" value="F:calcium ion binding"/>
    <property type="evidence" value="ECO:0007669"/>
    <property type="project" value="InterPro"/>
</dbReference>
<evidence type="ECO:0000259" key="5">
    <source>
        <dbReference type="PROSITE" id="PS50222"/>
    </source>
</evidence>
<dbReference type="Pfam" id="PF13499">
    <property type="entry name" value="EF-hand_7"/>
    <property type="match status" value="1"/>
</dbReference>
<dbReference type="InterPro" id="IPR011992">
    <property type="entry name" value="EF-hand-dom_pair"/>
</dbReference>
<evidence type="ECO:0000256" key="1">
    <source>
        <dbReference type="ARBA" id="ARBA00022723"/>
    </source>
</evidence>
<reference evidence="6" key="1">
    <citation type="submission" date="2021-01" db="EMBL/GenBank/DDBJ databases">
        <authorList>
            <person name="Li R."/>
            <person name="Bekaert M."/>
        </authorList>
    </citation>
    <scope>NUCLEOTIDE SEQUENCE</scope>
    <source>
        <strain evidence="6">Farmed</strain>
    </source>
</reference>
<organism evidence="6 7">
    <name type="scientific">Acanthosepion pharaonis</name>
    <name type="common">Pharaoh cuttlefish</name>
    <name type="synonym">Sepia pharaonis</name>
    <dbReference type="NCBI Taxonomy" id="158019"/>
    <lineage>
        <taxon>Eukaryota</taxon>
        <taxon>Metazoa</taxon>
        <taxon>Spiralia</taxon>
        <taxon>Lophotrochozoa</taxon>
        <taxon>Mollusca</taxon>
        <taxon>Cephalopoda</taxon>
        <taxon>Coleoidea</taxon>
        <taxon>Decapodiformes</taxon>
        <taxon>Sepiida</taxon>
        <taxon>Sepiina</taxon>
        <taxon>Sepiidae</taxon>
        <taxon>Acanthosepion</taxon>
    </lineage>
</organism>
<dbReference type="PROSITE" id="PS00018">
    <property type="entry name" value="EF_HAND_1"/>
    <property type="match status" value="2"/>
</dbReference>
<keyword evidence="3" id="KW-0106">Calcium</keyword>
<dbReference type="PANTHER" id="PTHR45791:SF1">
    <property type="entry name" value="CALCIUM AND INTEGRIN BINDING FAMILY MEMBER 1"/>
    <property type="match status" value="1"/>
</dbReference>
<evidence type="ECO:0000313" key="6">
    <source>
        <dbReference type="EMBL" id="CAE1277580.1"/>
    </source>
</evidence>
<evidence type="ECO:0000256" key="2">
    <source>
        <dbReference type="ARBA" id="ARBA00022737"/>
    </source>
</evidence>
<evidence type="ECO:0000313" key="7">
    <source>
        <dbReference type="Proteomes" id="UP000597762"/>
    </source>
</evidence>
<comment type="caution">
    <text evidence="6">The sequence shown here is derived from an EMBL/GenBank/DDBJ whole genome shotgun (WGS) entry which is preliminary data.</text>
</comment>
<dbReference type="InterPro" id="IPR018247">
    <property type="entry name" value="EF_Hand_1_Ca_BS"/>
</dbReference>
<keyword evidence="2" id="KW-0677">Repeat</keyword>
<dbReference type="SUPFAM" id="SSF47473">
    <property type="entry name" value="EF-hand"/>
    <property type="match status" value="1"/>
</dbReference>
<accession>A0A812CS80</accession>
<gene>
    <name evidence="6" type="ORF">SPHA_40760</name>
</gene>
<sequence>MGLSPSVLLTEKDLVNYQELTYFNKQEILQAYRVFRNLKKQSIRDRGEELQIPVQMIMNIPELKVNPFRDRLCSVFSNNRDYMNFEEFLDMMSVLSSNAPKDLKAHYAFNVYDFNNDQRLCEEDLMQLLDRLTCGLPNDPSCYMEGKLSDKEKKKIIKEIFAIADLDRDQELSFSEFCHIIDKSPDFITSFIIHL</sequence>
<dbReference type="PROSITE" id="PS50222">
    <property type="entry name" value="EF_HAND_2"/>
    <property type="match status" value="2"/>
</dbReference>
<dbReference type="InterPro" id="IPR051433">
    <property type="entry name" value="CIBP"/>
</dbReference>
<evidence type="ECO:0000256" key="4">
    <source>
        <dbReference type="ARBA" id="ARBA00022842"/>
    </source>
</evidence>
<dbReference type="SMART" id="SM00054">
    <property type="entry name" value="EFh"/>
    <property type="match status" value="2"/>
</dbReference>
<dbReference type="AlphaFoldDB" id="A0A812CS80"/>